<reference evidence="3" key="1">
    <citation type="journal article" date="2011" name="Nature">
        <title>Genome sequence and analysis of the tuber crop potato.</title>
        <authorList>
            <consortium name="The Potato Genome Sequencing Consortium"/>
        </authorList>
    </citation>
    <scope>NUCLEOTIDE SEQUENCE [LARGE SCALE GENOMIC DNA]</scope>
    <source>
        <strain evidence="3">cv. DM1-3 516 R44</strain>
    </source>
</reference>
<feature type="region of interest" description="Disordered" evidence="1">
    <location>
        <begin position="26"/>
        <end position="51"/>
    </location>
</feature>
<proteinExistence type="predicted"/>
<accession>M1DF94</accession>
<dbReference type="PaxDb" id="4113-PGSC0003DMT400088109"/>
<dbReference type="HOGENOM" id="CLU_2268555_0_0_1"/>
<evidence type="ECO:0000256" key="1">
    <source>
        <dbReference type="SAM" id="MobiDB-lite"/>
    </source>
</evidence>
<protein>
    <submittedName>
        <fullName evidence="2">Uncharacterized protein</fullName>
    </submittedName>
</protein>
<dbReference type="EnsemblPlants" id="PGSC0003DMT400088109">
    <property type="protein sequence ID" value="PGSC0003DMT400088109"/>
    <property type="gene ID" value="PGSC0003DMG400037680"/>
</dbReference>
<dbReference type="Proteomes" id="UP000011115">
    <property type="component" value="Unassembled WGS sequence"/>
</dbReference>
<organism evidence="2 3">
    <name type="scientific">Solanum tuberosum</name>
    <name type="common">Potato</name>
    <dbReference type="NCBI Taxonomy" id="4113"/>
    <lineage>
        <taxon>Eukaryota</taxon>
        <taxon>Viridiplantae</taxon>
        <taxon>Streptophyta</taxon>
        <taxon>Embryophyta</taxon>
        <taxon>Tracheophyta</taxon>
        <taxon>Spermatophyta</taxon>
        <taxon>Magnoliopsida</taxon>
        <taxon>eudicotyledons</taxon>
        <taxon>Gunneridae</taxon>
        <taxon>Pentapetalae</taxon>
        <taxon>asterids</taxon>
        <taxon>lamiids</taxon>
        <taxon>Solanales</taxon>
        <taxon>Solanaceae</taxon>
        <taxon>Solanoideae</taxon>
        <taxon>Solaneae</taxon>
        <taxon>Solanum</taxon>
    </lineage>
</organism>
<dbReference type="InParanoid" id="M1DF94"/>
<dbReference type="AlphaFoldDB" id="M1DF94"/>
<dbReference type="Gramene" id="PGSC0003DMT400088109">
    <property type="protein sequence ID" value="PGSC0003DMT400088109"/>
    <property type="gene ID" value="PGSC0003DMG400037680"/>
</dbReference>
<reference evidence="2" key="2">
    <citation type="submission" date="2015-06" db="UniProtKB">
        <authorList>
            <consortium name="EnsemblPlants"/>
        </authorList>
    </citation>
    <scope>IDENTIFICATION</scope>
    <source>
        <strain evidence="2">DM1-3 516 R44</strain>
    </source>
</reference>
<evidence type="ECO:0000313" key="2">
    <source>
        <dbReference type="EnsemblPlants" id="PGSC0003DMT400088109"/>
    </source>
</evidence>
<keyword evidence="3" id="KW-1185">Reference proteome</keyword>
<sequence>MDEAARMKEPPLDTTPVVDPVIWASTATKPSPSLEHANSKEKAKGSSGVLGTMRGDIATMRVEGNDSLVDATLLPRVIPLPVNDAPNDVTPPKIPLVDRKIHD</sequence>
<evidence type="ECO:0000313" key="3">
    <source>
        <dbReference type="Proteomes" id="UP000011115"/>
    </source>
</evidence>
<name>M1DF94_SOLTU</name>
<feature type="region of interest" description="Disordered" evidence="1">
    <location>
        <begin position="80"/>
        <end position="103"/>
    </location>
</feature>